<dbReference type="InterPro" id="IPR014576">
    <property type="entry name" value="Pesterase_YhaO"/>
</dbReference>
<proteinExistence type="predicted"/>
<keyword evidence="3" id="KW-0540">Nuclease</keyword>
<feature type="domain" description="Calcineurin-like phosphoesterase" evidence="2">
    <location>
        <begin position="4"/>
        <end position="203"/>
    </location>
</feature>
<dbReference type="Gene3D" id="3.60.21.10">
    <property type="match status" value="1"/>
</dbReference>
<evidence type="ECO:0000313" key="4">
    <source>
        <dbReference type="Proteomes" id="UP000654993"/>
    </source>
</evidence>
<protein>
    <submittedName>
        <fullName evidence="3">Exonuclease SbcCD subunit D</fullName>
    </submittedName>
</protein>
<evidence type="ECO:0000313" key="3">
    <source>
        <dbReference type="EMBL" id="GFR38325.1"/>
    </source>
</evidence>
<comment type="caution">
    <text evidence="3">The sequence shown here is derived from an EMBL/GenBank/DDBJ whole genome shotgun (WGS) entry which is preliminary data.</text>
</comment>
<dbReference type="AlphaFoldDB" id="A0A916QD37"/>
<keyword evidence="3" id="KW-0269">Exonuclease</keyword>
<dbReference type="SUPFAM" id="SSF56300">
    <property type="entry name" value="Metallo-dependent phosphatases"/>
    <property type="match status" value="1"/>
</dbReference>
<dbReference type="Proteomes" id="UP000654993">
    <property type="component" value="Unassembled WGS sequence"/>
</dbReference>
<dbReference type="RefSeq" id="WP_200966578.1">
    <property type="nucleotide sequence ID" value="NZ_BMAQ01000015.1"/>
</dbReference>
<name>A0A916QD37_9BACL</name>
<dbReference type="PIRSF" id="PIRSF033091">
    <property type="entry name" value="Pesterase_YhaO"/>
    <property type="match status" value="1"/>
</dbReference>
<gene>
    <name evidence="3" type="ORF">PRECH8_16210</name>
</gene>
<dbReference type="EMBL" id="BMAQ01000015">
    <property type="protein sequence ID" value="GFR38325.1"/>
    <property type="molecule type" value="Genomic_DNA"/>
</dbReference>
<dbReference type="InterPro" id="IPR004843">
    <property type="entry name" value="Calcineurin-like_PHP"/>
</dbReference>
<dbReference type="InterPro" id="IPR041796">
    <property type="entry name" value="Mre11_N"/>
</dbReference>
<organism evidence="3 4">
    <name type="scientific">Insulibacter thermoxylanivorax</name>
    <dbReference type="NCBI Taxonomy" id="2749268"/>
    <lineage>
        <taxon>Bacteria</taxon>
        <taxon>Bacillati</taxon>
        <taxon>Bacillota</taxon>
        <taxon>Bacilli</taxon>
        <taxon>Bacillales</taxon>
        <taxon>Paenibacillaceae</taxon>
        <taxon>Insulibacter</taxon>
    </lineage>
</organism>
<dbReference type="PANTHER" id="PTHR30337">
    <property type="entry name" value="COMPONENT OF ATP-DEPENDENT DSDNA EXONUCLEASE"/>
    <property type="match status" value="1"/>
</dbReference>
<dbReference type="InterPro" id="IPR029052">
    <property type="entry name" value="Metallo-depent_PP-like"/>
</dbReference>
<evidence type="ECO:0000259" key="2">
    <source>
        <dbReference type="Pfam" id="PF00149"/>
    </source>
</evidence>
<dbReference type="PANTHER" id="PTHR30337:SF7">
    <property type="entry name" value="PHOSPHOESTERASE"/>
    <property type="match status" value="1"/>
</dbReference>
<keyword evidence="4" id="KW-1185">Reference proteome</keyword>
<evidence type="ECO:0000256" key="1">
    <source>
        <dbReference type="ARBA" id="ARBA00022801"/>
    </source>
</evidence>
<sequence>MRRFRFLHAADLHLDSPFRGLSEVPRPIREVIRGSTLSALDRLTELAIREGVSFVVIAGDVYDLEDRSVRAQLRFQRAAERLAEAGIGVYIAHGNHDPLDGKQLPWEMPAGVKVFPAGEVETAVVRDPSGREIAHVHGISYGAAQVTENLAERFRVHDRSVFNIGVLHTNVDGARDHANYAPSSRAALIGKGMDYWALGHIHARSVLHEAPYIVYPGNLQSRSMKETGPKGCYIVDVDEDHAVQLRFHAADSVRWLKLTVNLKEAADEQQVKERIEEQLALLREQTDGRPAVVRLILTGRTELHSVLMQTAFLDDVIADWNEREVQLCEQQAGSCFVWIEGCRVRTSGLIERDYWLEQEHFVGDLLRTAAELRQDETALRQYAEELLADLLRSKAGRYLHDHGTRSGGNFLTAQEPDELVECLEQAEEWLLDKLLGGEAG</sequence>
<dbReference type="Pfam" id="PF00149">
    <property type="entry name" value="Metallophos"/>
    <property type="match status" value="1"/>
</dbReference>
<reference evidence="3" key="1">
    <citation type="submission" date="2020-08" db="EMBL/GenBank/DDBJ databases">
        <authorList>
            <person name="Uke A."/>
            <person name="Chhe C."/>
            <person name="Baramee S."/>
            <person name="Kosugi A."/>
        </authorList>
    </citation>
    <scope>NUCLEOTIDE SEQUENCE</scope>
    <source>
        <strain evidence="3">DA-C8</strain>
    </source>
</reference>
<keyword evidence="1" id="KW-0378">Hydrolase</keyword>
<dbReference type="CDD" id="cd00840">
    <property type="entry name" value="MPP_Mre11_N"/>
    <property type="match status" value="1"/>
</dbReference>
<dbReference type="GO" id="GO:0004527">
    <property type="term" value="F:exonuclease activity"/>
    <property type="evidence" value="ECO:0007669"/>
    <property type="project" value="UniProtKB-KW"/>
</dbReference>
<accession>A0A916QD37</accession>
<reference evidence="3" key="2">
    <citation type="journal article" date="2021" name="Data Brief">
        <title>Draft genome sequence data of the facultative, thermophilic, xylanolytic bacterium Paenibacillus sp. strain DA-C8.</title>
        <authorList>
            <person name="Chhe C."/>
            <person name="Uke A."/>
            <person name="Baramee S."/>
            <person name="Ungkulpasvich U."/>
            <person name="Tachaapaikoon C."/>
            <person name="Pason P."/>
            <person name="Waeonukul R."/>
            <person name="Ratanakhanokchai K."/>
            <person name="Kosugi A."/>
        </authorList>
    </citation>
    <scope>NUCLEOTIDE SEQUENCE</scope>
    <source>
        <strain evidence="3">DA-C8</strain>
    </source>
</reference>
<dbReference type="InterPro" id="IPR050535">
    <property type="entry name" value="DNA_Repair-Maintenance_Comp"/>
</dbReference>